<reference evidence="2 3" key="1">
    <citation type="submission" date="2020-03" db="EMBL/GenBank/DDBJ databases">
        <title>Complete genome of Arcanobacterium buesumensis sp. nov. strain 2701.</title>
        <authorList>
            <person name="Borowiak M."/>
            <person name="Alssahen M."/>
            <person name="Laemmler C."/>
            <person name="Malorny B."/>
            <person name="Hassan A."/>
            <person name="Prenger-Berninghoff E."/>
            <person name="Ploetz M."/>
            <person name="Abdulmawjood A."/>
        </authorList>
    </citation>
    <scope>NUCLEOTIDE SEQUENCE [LARGE SCALE GENOMIC DNA]</scope>
    <source>
        <strain evidence="2 3">2701</strain>
    </source>
</reference>
<evidence type="ECO:0000313" key="3">
    <source>
        <dbReference type="Proteomes" id="UP000502298"/>
    </source>
</evidence>
<gene>
    <name evidence="2" type="ORF">HC352_00855</name>
</gene>
<organism evidence="2 3">
    <name type="scientific">Arcanobacterium buesumense</name>
    <dbReference type="NCBI Taxonomy" id="2722751"/>
    <lineage>
        <taxon>Bacteria</taxon>
        <taxon>Bacillati</taxon>
        <taxon>Actinomycetota</taxon>
        <taxon>Actinomycetes</taxon>
        <taxon>Actinomycetales</taxon>
        <taxon>Actinomycetaceae</taxon>
        <taxon>Arcanobacterium</taxon>
    </lineage>
</organism>
<evidence type="ECO:0000256" key="1">
    <source>
        <dbReference type="SAM" id="MobiDB-lite"/>
    </source>
</evidence>
<dbReference type="InterPro" id="IPR028037">
    <property type="entry name" value="Antitoxin_Rv0909/MT0933"/>
</dbReference>
<evidence type="ECO:0000313" key="2">
    <source>
        <dbReference type="EMBL" id="QJC21210.1"/>
    </source>
</evidence>
<accession>A0A6H2EJ38</accession>
<dbReference type="RefSeq" id="WP_168917152.1">
    <property type="nucleotide sequence ID" value="NZ_CP050804.1"/>
</dbReference>
<feature type="region of interest" description="Disordered" evidence="1">
    <location>
        <begin position="37"/>
        <end position="64"/>
    </location>
</feature>
<protein>
    <submittedName>
        <fullName evidence="2">Antitoxin</fullName>
    </submittedName>
</protein>
<keyword evidence="3" id="KW-1185">Reference proteome</keyword>
<proteinExistence type="predicted"/>
<dbReference type="AlphaFoldDB" id="A0A6H2EJ38"/>
<name>A0A6H2EJ38_9ACTO</name>
<dbReference type="KEGG" id="arca:HC352_00855"/>
<dbReference type="EMBL" id="CP050804">
    <property type="protein sequence ID" value="QJC21210.1"/>
    <property type="molecule type" value="Genomic_DNA"/>
</dbReference>
<dbReference type="Pfam" id="PF14013">
    <property type="entry name" value="MT0933_antitox"/>
    <property type="match status" value="1"/>
</dbReference>
<sequence length="64" mass="7021">MSLFDKAKEALNDNKDILKSEKAEDISDMALDKAEEAAKKATGDDHADKISQVRDVIDSKIGNE</sequence>
<dbReference type="Proteomes" id="UP000502298">
    <property type="component" value="Chromosome"/>
</dbReference>